<accession>A0AAD7PD45</accession>
<evidence type="ECO:0000313" key="1">
    <source>
        <dbReference type="EMBL" id="KAJ7950697.1"/>
    </source>
</evidence>
<proteinExistence type="predicted"/>
<name>A0AAD7PD45_QUISA</name>
<dbReference type="KEGG" id="qsa:O6P43_026854"/>
<reference evidence="1" key="1">
    <citation type="journal article" date="2023" name="Science">
        <title>Elucidation of the pathway for biosynthesis of saponin adjuvants from the soapbark tree.</title>
        <authorList>
            <person name="Reed J."/>
            <person name="Orme A."/>
            <person name="El-Demerdash A."/>
            <person name="Owen C."/>
            <person name="Martin L.B.B."/>
            <person name="Misra R.C."/>
            <person name="Kikuchi S."/>
            <person name="Rejzek M."/>
            <person name="Martin A.C."/>
            <person name="Harkess A."/>
            <person name="Leebens-Mack J."/>
            <person name="Louveau T."/>
            <person name="Stephenson M.J."/>
            <person name="Osbourn A."/>
        </authorList>
    </citation>
    <scope>NUCLEOTIDE SEQUENCE</scope>
    <source>
        <strain evidence="1">S10</strain>
    </source>
</reference>
<comment type="caution">
    <text evidence="1">The sequence shown here is derived from an EMBL/GenBank/DDBJ whole genome shotgun (WGS) entry which is preliminary data.</text>
</comment>
<sequence>MSFSGLKMSLPSIPESLLLLIPSHQFVAVLLLSSECRLFDSGNISHRRQCSPRPMCYLLGKQELKQLSKFWCMEFCFLDERLEVF</sequence>
<dbReference type="Proteomes" id="UP001163823">
    <property type="component" value="Chromosome 11"/>
</dbReference>
<organism evidence="1 2">
    <name type="scientific">Quillaja saponaria</name>
    <name type="common">Soap bark tree</name>
    <dbReference type="NCBI Taxonomy" id="32244"/>
    <lineage>
        <taxon>Eukaryota</taxon>
        <taxon>Viridiplantae</taxon>
        <taxon>Streptophyta</taxon>
        <taxon>Embryophyta</taxon>
        <taxon>Tracheophyta</taxon>
        <taxon>Spermatophyta</taxon>
        <taxon>Magnoliopsida</taxon>
        <taxon>eudicotyledons</taxon>
        <taxon>Gunneridae</taxon>
        <taxon>Pentapetalae</taxon>
        <taxon>rosids</taxon>
        <taxon>fabids</taxon>
        <taxon>Fabales</taxon>
        <taxon>Quillajaceae</taxon>
        <taxon>Quillaja</taxon>
    </lineage>
</organism>
<protein>
    <submittedName>
        <fullName evidence="1">Uncharacterized protein</fullName>
    </submittedName>
</protein>
<evidence type="ECO:0000313" key="2">
    <source>
        <dbReference type="Proteomes" id="UP001163823"/>
    </source>
</evidence>
<dbReference type="AlphaFoldDB" id="A0AAD7PD45"/>
<gene>
    <name evidence="1" type="ORF">O6P43_026854</name>
</gene>
<dbReference type="EMBL" id="JARAOO010000011">
    <property type="protein sequence ID" value="KAJ7950697.1"/>
    <property type="molecule type" value="Genomic_DNA"/>
</dbReference>
<keyword evidence="2" id="KW-1185">Reference proteome</keyword>